<dbReference type="EMBL" id="LUEZ02000010">
    <property type="protein sequence ID" value="RDB29561.1"/>
    <property type="molecule type" value="Genomic_DNA"/>
</dbReference>
<dbReference type="Proteomes" id="UP000076154">
    <property type="component" value="Unassembled WGS sequence"/>
</dbReference>
<feature type="compositionally biased region" description="Acidic residues" evidence="2">
    <location>
        <begin position="163"/>
        <end position="173"/>
    </location>
</feature>
<name>A0A369K4K7_HYPMA</name>
<gene>
    <name evidence="3" type="ORF">Hypma_015392</name>
</gene>
<keyword evidence="1" id="KW-0175">Coiled coil</keyword>
<feature type="compositionally biased region" description="Polar residues" evidence="2">
    <location>
        <begin position="96"/>
        <end position="106"/>
    </location>
</feature>
<feature type="region of interest" description="Disordered" evidence="2">
    <location>
        <begin position="483"/>
        <end position="599"/>
    </location>
</feature>
<comment type="caution">
    <text evidence="3">The sequence shown here is derived from an EMBL/GenBank/DDBJ whole genome shotgun (WGS) entry which is preliminary data.</text>
</comment>
<protein>
    <submittedName>
        <fullName evidence="3">Uncharacterized protein</fullName>
    </submittedName>
</protein>
<keyword evidence="4" id="KW-1185">Reference proteome</keyword>
<organism evidence="3 4">
    <name type="scientific">Hypsizygus marmoreus</name>
    <name type="common">White beech mushroom</name>
    <name type="synonym">Agaricus marmoreus</name>
    <dbReference type="NCBI Taxonomy" id="39966"/>
    <lineage>
        <taxon>Eukaryota</taxon>
        <taxon>Fungi</taxon>
        <taxon>Dikarya</taxon>
        <taxon>Basidiomycota</taxon>
        <taxon>Agaricomycotina</taxon>
        <taxon>Agaricomycetes</taxon>
        <taxon>Agaricomycetidae</taxon>
        <taxon>Agaricales</taxon>
        <taxon>Tricholomatineae</taxon>
        <taxon>Lyophyllaceae</taxon>
        <taxon>Hypsizygus</taxon>
    </lineage>
</organism>
<feature type="compositionally biased region" description="Pro residues" evidence="2">
    <location>
        <begin position="423"/>
        <end position="443"/>
    </location>
</feature>
<evidence type="ECO:0000256" key="2">
    <source>
        <dbReference type="SAM" id="MobiDB-lite"/>
    </source>
</evidence>
<evidence type="ECO:0000313" key="3">
    <source>
        <dbReference type="EMBL" id="RDB29561.1"/>
    </source>
</evidence>
<feature type="coiled-coil region" evidence="1">
    <location>
        <begin position="216"/>
        <end position="253"/>
    </location>
</feature>
<dbReference type="InParanoid" id="A0A369K4K7"/>
<feature type="compositionally biased region" description="Acidic residues" evidence="2">
    <location>
        <begin position="354"/>
        <end position="365"/>
    </location>
</feature>
<evidence type="ECO:0000256" key="1">
    <source>
        <dbReference type="SAM" id="Coils"/>
    </source>
</evidence>
<feature type="compositionally biased region" description="Pro residues" evidence="2">
    <location>
        <begin position="486"/>
        <end position="495"/>
    </location>
</feature>
<accession>A0A369K4K7</accession>
<feature type="compositionally biased region" description="Low complexity" evidence="2">
    <location>
        <begin position="444"/>
        <end position="461"/>
    </location>
</feature>
<feature type="compositionally biased region" description="Low complexity" evidence="2">
    <location>
        <begin position="574"/>
        <end position="592"/>
    </location>
</feature>
<sequence length="633" mass="67304">MAPLPSRKSLENMKRVDLQKLCKDYGVKANLKSEALIDLLLDSHKPATRNVPMRRSVSTRLSSRAGPSRTSSMIIHNTDDEEDDEPMAEDTPPQEHGSNIETVQSAPTPPATRTRKGKEQTRLGVGRPVAAGGSGPRAVTKSLSVAKGKRGKASKSMKPSEDTIVEEEIEETDSVQQAGNIQVGSPPQEDQATSITSPDASLESLASVDKHVADALRPLHEQMKSLKSELEQMQSLKTELAQLKAQMGDIQILKDKVESLTATVDGFRTQAAVPTTLTTEAEQATANFGPSLNKSPAQARQIVASGLGLRQSKASPLDQPEAGPSTSHLAAFAIGAHPEGASTMLGKRQRDSDSDVLEDEEENVGDESGQKTIQPVRKRAKTGQSPPQLEGQKEEEEEEEETAPRIPSFTVFQGPEQPSDFIDPPPPTDHLPDFFGPPSPPIGSGPSFSRQAAATSTANASENHHPFSFSFLPMSSTPNAMFMPSFPYPEPPQSPSPAGSHPSSLLSQHHGDRTDVFQAFGFPPPGRSSRLGSRVTSGLGGGFVDPAALTRVSSDSDRAGEAMVNIAGTRKGTSTRPTDPSSPSTSATGSTSEAPLMKRTMYGTELDGDTRFGDFGVEGVGNSNGGFWAGGRY</sequence>
<dbReference type="OrthoDB" id="3258416at2759"/>
<feature type="compositionally biased region" description="Polar residues" evidence="2">
    <location>
        <begin position="178"/>
        <end position="199"/>
    </location>
</feature>
<feature type="region of interest" description="Disordered" evidence="2">
    <location>
        <begin position="44"/>
        <end position="200"/>
    </location>
</feature>
<dbReference type="STRING" id="39966.A0A369K4K7"/>
<reference evidence="3" key="1">
    <citation type="submission" date="2018-04" db="EMBL/GenBank/DDBJ databases">
        <title>Whole genome sequencing of Hypsizygus marmoreus.</title>
        <authorList>
            <person name="Choi I.-G."/>
            <person name="Min B."/>
            <person name="Kim J.-G."/>
            <person name="Kim S."/>
            <person name="Oh Y.-L."/>
            <person name="Kong W.-S."/>
            <person name="Park H."/>
            <person name="Jeong J."/>
            <person name="Song E.-S."/>
        </authorList>
    </citation>
    <scope>NUCLEOTIDE SEQUENCE [LARGE SCALE GENOMIC DNA]</scope>
    <source>
        <strain evidence="3">51987-8</strain>
    </source>
</reference>
<proteinExistence type="predicted"/>
<dbReference type="AlphaFoldDB" id="A0A369K4K7"/>
<evidence type="ECO:0000313" key="4">
    <source>
        <dbReference type="Proteomes" id="UP000076154"/>
    </source>
</evidence>
<feature type="compositionally biased region" description="Acidic residues" evidence="2">
    <location>
        <begin position="79"/>
        <end position="88"/>
    </location>
</feature>
<feature type="region of interest" description="Disordered" evidence="2">
    <location>
        <begin position="340"/>
        <end position="469"/>
    </location>
</feature>